<evidence type="ECO:0000313" key="2">
    <source>
        <dbReference type="Proteomes" id="UP000008311"/>
    </source>
</evidence>
<evidence type="ECO:0000313" key="1">
    <source>
        <dbReference type="EMBL" id="EEF26605.1"/>
    </source>
</evidence>
<keyword evidence="2" id="KW-1185">Reference proteome</keyword>
<dbReference type="InterPro" id="IPR013783">
    <property type="entry name" value="Ig-like_fold"/>
</dbReference>
<protein>
    <submittedName>
        <fullName evidence="1">Uncharacterized protein</fullName>
    </submittedName>
</protein>
<dbReference type="Gene3D" id="2.60.40.10">
    <property type="entry name" value="Immunoglobulins"/>
    <property type="match status" value="1"/>
</dbReference>
<dbReference type="Proteomes" id="UP000008311">
    <property type="component" value="Unassembled WGS sequence"/>
</dbReference>
<proteinExistence type="predicted"/>
<name>B9TC09_RICCO</name>
<reference evidence="2" key="1">
    <citation type="journal article" date="2010" name="Nat. Biotechnol.">
        <title>Draft genome sequence of the oilseed species Ricinus communis.</title>
        <authorList>
            <person name="Chan A.P."/>
            <person name="Crabtree J."/>
            <person name="Zhao Q."/>
            <person name="Lorenzi H."/>
            <person name="Orvis J."/>
            <person name="Puiu D."/>
            <person name="Melake-Berhan A."/>
            <person name="Jones K.M."/>
            <person name="Redman J."/>
            <person name="Chen G."/>
            <person name="Cahoon E.B."/>
            <person name="Gedil M."/>
            <person name="Stanke M."/>
            <person name="Haas B.J."/>
            <person name="Wortman J.R."/>
            <person name="Fraser-Liggett C.M."/>
            <person name="Ravel J."/>
            <person name="Rabinowicz P.D."/>
        </authorList>
    </citation>
    <scope>NUCLEOTIDE SEQUENCE [LARGE SCALE GENOMIC DNA]</scope>
    <source>
        <strain evidence="2">cv. Hale</strain>
    </source>
</reference>
<accession>B9TC09</accession>
<sequence length="229" mass="23379">MFAPSTGRVAWTLKALDADTSLACFQVAVQNQDEWNSVAEAMLTNGIAPLVAQSVNCAAATTLAKPARFPAAVFSAVTLDRRSVAAPTLADPGLGMNLVSGTTTRPVQTGPGGVAAILQAYPGQKSATVVLQVVNQTGTGPLTLTGVTTTPGFETATTDCNGLTAGRSCSVPIDFNSALVSGSTAGRVRVTFAYTPPGWCNKPGNHCKPSGLPPVTIELTATVYGQVLN</sequence>
<gene>
    <name evidence="1" type="ORF">RCOM_0240620</name>
</gene>
<dbReference type="EMBL" id="EQ976898">
    <property type="protein sequence ID" value="EEF26605.1"/>
    <property type="molecule type" value="Genomic_DNA"/>
</dbReference>
<dbReference type="AlphaFoldDB" id="B9TC09"/>
<organism evidence="1 2">
    <name type="scientific">Ricinus communis</name>
    <name type="common">Castor bean</name>
    <dbReference type="NCBI Taxonomy" id="3988"/>
    <lineage>
        <taxon>Eukaryota</taxon>
        <taxon>Viridiplantae</taxon>
        <taxon>Streptophyta</taxon>
        <taxon>Embryophyta</taxon>
        <taxon>Tracheophyta</taxon>
        <taxon>Spermatophyta</taxon>
        <taxon>Magnoliopsida</taxon>
        <taxon>eudicotyledons</taxon>
        <taxon>Gunneridae</taxon>
        <taxon>Pentapetalae</taxon>
        <taxon>rosids</taxon>
        <taxon>fabids</taxon>
        <taxon>Malpighiales</taxon>
        <taxon>Euphorbiaceae</taxon>
        <taxon>Acalyphoideae</taxon>
        <taxon>Acalypheae</taxon>
        <taxon>Ricinus</taxon>
    </lineage>
</organism>
<dbReference type="InParanoid" id="B9TC09"/>